<feature type="domain" description="Major facilitator superfamily (MFS) profile" evidence="7">
    <location>
        <begin position="13"/>
        <end position="397"/>
    </location>
</feature>
<feature type="transmembrane region" description="Helical" evidence="6">
    <location>
        <begin position="104"/>
        <end position="126"/>
    </location>
</feature>
<proteinExistence type="predicted"/>
<dbReference type="RefSeq" id="WP_245715453.1">
    <property type="nucleotide sequence ID" value="NZ_FNCY01000001.1"/>
</dbReference>
<feature type="transmembrane region" description="Helical" evidence="6">
    <location>
        <begin position="372"/>
        <end position="390"/>
    </location>
</feature>
<feature type="transmembrane region" description="Helical" evidence="6">
    <location>
        <begin position="343"/>
        <end position="366"/>
    </location>
</feature>
<name>A0A1G7WSZ4_9RHOO</name>
<evidence type="ECO:0000256" key="2">
    <source>
        <dbReference type="ARBA" id="ARBA00022475"/>
    </source>
</evidence>
<keyword evidence="4 6" id="KW-1133">Transmembrane helix</keyword>
<evidence type="ECO:0000256" key="6">
    <source>
        <dbReference type="SAM" id="Phobius"/>
    </source>
</evidence>
<feature type="transmembrane region" description="Helical" evidence="6">
    <location>
        <begin position="138"/>
        <end position="159"/>
    </location>
</feature>
<dbReference type="AlphaFoldDB" id="A0A1G7WSZ4"/>
<evidence type="ECO:0000256" key="1">
    <source>
        <dbReference type="ARBA" id="ARBA00004651"/>
    </source>
</evidence>
<feature type="transmembrane region" description="Helical" evidence="6">
    <location>
        <begin position="49"/>
        <end position="67"/>
    </location>
</feature>
<dbReference type="InterPro" id="IPR020846">
    <property type="entry name" value="MFS_dom"/>
</dbReference>
<dbReference type="CDD" id="cd17324">
    <property type="entry name" value="MFS_NepI_like"/>
    <property type="match status" value="1"/>
</dbReference>
<feature type="transmembrane region" description="Helical" evidence="6">
    <location>
        <begin position="165"/>
        <end position="184"/>
    </location>
</feature>
<dbReference type="Gene3D" id="1.20.1250.20">
    <property type="entry name" value="MFS general substrate transporter like domains"/>
    <property type="match status" value="1"/>
</dbReference>
<keyword evidence="2" id="KW-1003">Cell membrane</keyword>
<dbReference type="GO" id="GO:0005886">
    <property type="term" value="C:plasma membrane"/>
    <property type="evidence" value="ECO:0007669"/>
    <property type="project" value="UniProtKB-SubCell"/>
</dbReference>
<accession>A0A1G7WSZ4</accession>
<gene>
    <name evidence="8" type="ORF">SAMN05660652_00609</name>
</gene>
<evidence type="ECO:0000256" key="4">
    <source>
        <dbReference type="ARBA" id="ARBA00022989"/>
    </source>
</evidence>
<evidence type="ECO:0000313" key="8">
    <source>
        <dbReference type="EMBL" id="SDG74390.1"/>
    </source>
</evidence>
<sequence>MTTPFSDPHRTRAILLLSMAAFASAASMRICDAMLPALAEHFSTSTAEASHVVSFFAIAYGLLQAFFGTLGDRIGKYRLIAYCTLASTAGTLAAAFAGSLDWLVVARFLSGMTAAGIIPLSMAWIGDTVAYEHRQATLARFLGGQILGLVSGQFISGVFTDTFGWRWAFAFLATIFLGVGWRVLREARHNPSAQHAAGNPLVRASILTQVGVVLATPWARVVLVTVFIEGMLVFGPMAFVPTFLHTRFSLALTTAGVMMMAFGAGGFLYIVFARHFVRRLGEPGLAGVGGVMLALAWLILATENHWAWTPFLTFLAGLGFYQLHNTLQTNATQMAPSVRGTAVSLFASAFFLGQSLGVFVSSHIFSNLGAETLFLVAATLIPVLGAAFSWRVRLHHRSVAAPAKSTP</sequence>
<dbReference type="EMBL" id="FNCY01000001">
    <property type="protein sequence ID" value="SDG74390.1"/>
    <property type="molecule type" value="Genomic_DNA"/>
</dbReference>
<dbReference type="InterPro" id="IPR050189">
    <property type="entry name" value="MFS_Efflux_Transporters"/>
</dbReference>
<dbReference type="SUPFAM" id="SSF103473">
    <property type="entry name" value="MFS general substrate transporter"/>
    <property type="match status" value="1"/>
</dbReference>
<dbReference type="STRING" id="83767.SAMN05660652_00609"/>
<feature type="transmembrane region" description="Helical" evidence="6">
    <location>
        <begin position="248"/>
        <end position="272"/>
    </location>
</feature>
<organism evidence="8 9">
    <name type="scientific">Propionivibrio dicarboxylicus</name>
    <dbReference type="NCBI Taxonomy" id="83767"/>
    <lineage>
        <taxon>Bacteria</taxon>
        <taxon>Pseudomonadati</taxon>
        <taxon>Pseudomonadota</taxon>
        <taxon>Betaproteobacteria</taxon>
        <taxon>Rhodocyclales</taxon>
        <taxon>Rhodocyclaceae</taxon>
        <taxon>Propionivibrio</taxon>
    </lineage>
</organism>
<keyword evidence="3 6" id="KW-0812">Transmembrane</keyword>
<evidence type="ECO:0000256" key="3">
    <source>
        <dbReference type="ARBA" id="ARBA00022692"/>
    </source>
</evidence>
<feature type="transmembrane region" description="Helical" evidence="6">
    <location>
        <begin position="79"/>
        <end position="98"/>
    </location>
</feature>
<dbReference type="Proteomes" id="UP000198607">
    <property type="component" value="Unassembled WGS sequence"/>
</dbReference>
<protein>
    <submittedName>
        <fullName evidence="8">Predicted arabinose efflux permease, MFS family</fullName>
    </submittedName>
</protein>
<dbReference type="PANTHER" id="PTHR43124:SF3">
    <property type="entry name" value="CHLORAMPHENICOL EFFLUX PUMP RV0191"/>
    <property type="match status" value="1"/>
</dbReference>
<keyword evidence="5 6" id="KW-0472">Membrane</keyword>
<dbReference type="Pfam" id="PF07690">
    <property type="entry name" value="MFS_1"/>
    <property type="match status" value="1"/>
</dbReference>
<dbReference type="GO" id="GO:0022857">
    <property type="term" value="F:transmembrane transporter activity"/>
    <property type="evidence" value="ECO:0007669"/>
    <property type="project" value="InterPro"/>
</dbReference>
<evidence type="ECO:0000256" key="5">
    <source>
        <dbReference type="ARBA" id="ARBA00023136"/>
    </source>
</evidence>
<dbReference type="InterPro" id="IPR011701">
    <property type="entry name" value="MFS"/>
</dbReference>
<evidence type="ECO:0000259" key="7">
    <source>
        <dbReference type="PROSITE" id="PS50850"/>
    </source>
</evidence>
<feature type="transmembrane region" description="Helical" evidence="6">
    <location>
        <begin position="306"/>
        <end position="323"/>
    </location>
</feature>
<evidence type="ECO:0000313" key="9">
    <source>
        <dbReference type="Proteomes" id="UP000198607"/>
    </source>
</evidence>
<dbReference type="InterPro" id="IPR036259">
    <property type="entry name" value="MFS_trans_sf"/>
</dbReference>
<dbReference type="PROSITE" id="PS50850">
    <property type="entry name" value="MFS"/>
    <property type="match status" value="1"/>
</dbReference>
<keyword evidence="9" id="KW-1185">Reference proteome</keyword>
<reference evidence="8 9" key="1">
    <citation type="submission" date="2016-10" db="EMBL/GenBank/DDBJ databases">
        <authorList>
            <person name="de Groot N.N."/>
        </authorList>
    </citation>
    <scope>NUCLEOTIDE SEQUENCE [LARGE SCALE GENOMIC DNA]</scope>
    <source>
        <strain evidence="8 9">DSM 5885</strain>
    </source>
</reference>
<comment type="subcellular location">
    <subcellularLocation>
        <location evidence="1">Cell membrane</location>
        <topology evidence="1">Multi-pass membrane protein</topology>
    </subcellularLocation>
</comment>
<feature type="transmembrane region" description="Helical" evidence="6">
    <location>
        <begin position="284"/>
        <end position="300"/>
    </location>
</feature>
<dbReference type="PANTHER" id="PTHR43124">
    <property type="entry name" value="PURINE EFFLUX PUMP PBUE"/>
    <property type="match status" value="1"/>
</dbReference>